<dbReference type="RefSeq" id="WP_267151371.1">
    <property type="nucleotide sequence ID" value="NZ_JAPMLT010000003.1"/>
</dbReference>
<dbReference type="Proteomes" id="UP001208017">
    <property type="component" value="Unassembled WGS sequence"/>
</dbReference>
<keyword evidence="7" id="KW-1185">Reference proteome</keyword>
<dbReference type="EC" id="3.1.3.48" evidence="5"/>
<dbReference type="Pfam" id="PF19567">
    <property type="entry name" value="CpsB_CapC"/>
    <property type="match status" value="1"/>
</dbReference>
<evidence type="ECO:0000256" key="1">
    <source>
        <dbReference type="ARBA" id="ARBA00005750"/>
    </source>
</evidence>
<name>A0ABT3X3H2_9BACL</name>
<evidence type="ECO:0000256" key="4">
    <source>
        <dbReference type="ARBA" id="ARBA00051722"/>
    </source>
</evidence>
<sequence length="252" mass="27540">MIDLHCHILPGLDDGARDLETALEMARVAVADGITDVVATPHAADGLYRTDAASIRVAVAAFRTALATAGLPLRVHMGSEIHVHPELVRNVEAGRLLTVNDAGRYLLLELPVTSIPPYFADLLHELRTKGLTPILAHPERHAVLRDDLDRIAAWVEDGMLVQLTASSLLGGMGRRAKASAETMVRRRIVHLVASDGHSPARRPPQIRAAHDALLRLDPRSAARISQNAVSVLAGEPCDVPEPVRKKRRWWLY</sequence>
<keyword evidence="2 5" id="KW-0378">Hydrolase</keyword>
<gene>
    <name evidence="6" type="ORF">OS242_09150</name>
</gene>
<reference evidence="6 7" key="1">
    <citation type="submission" date="2022-11" db="EMBL/GenBank/DDBJ databases">
        <title>Study of microbial diversity in lake waters.</title>
        <authorList>
            <person name="Zhang J."/>
        </authorList>
    </citation>
    <scope>NUCLEOTIDE SEQUENCE [LARGE SCALE GENOMIC DNA]</scope>
    <source>
        <strain evidence="6 7">DT12</strain>
    </source>
</reference>
<evidence type="ECO:0000313" key="6">
    <source>
        <dbReference type="EMBL" id="MCX7570130.1"/>
    </source>
</evidence>
<evidence type="ECO:0000256" key="5">
    <source>
        <dbReference type="PIRNR" id="PIRNR016557"/>
    </source>
</evidence>
<proteinExistence type="inferred from homology"/>
<dbReference type="PIRSF" id="PIRSF016557">
    <property type="entry name" value="Caps_synth_CpsB"/>
    <property type="match status" value="1"/>
</dbReference>
<comment type="catalytic activity">
    <reaction evidence="4 5">
        <text>O-phospho-L-tyrosyl-[protein] + H2O = L-tyrosyl-[protein] + phosphate</text>
        <dbReference type="Rhea" id="RHEA:10684"/>
        <dbReference type="Rhea" id="RHEA-COMP:10136"/>
        <dbReference type="Rhea" id="RHEA-COMP:20101"/>
        <dbReference type="ChEBI" id="CHEBI:15377"/>
        <dbReference type="ChEBI" id="CHEBI:43474"/>
        <dbReference type="ChEBI" id="CHEBI:46858"/>
        <dbReference type="ChEBI" id="CHEBI:61978"/>
        <dbReference type="EC" id="3.1.3.48"/>
    </reaction>
</comment>
<comment type="similarity">
    <text evidence="1 5">Belongs to the metallo-dependent hydrolases superfamily. CpsB/CapC family.</text>
</comment>
<dbReference type="SUPFAM" id="SSF89550">
    <property type="entry name" value="PHP domain-like"/>
    <property type="match status" value="1"/>
</dbReference>
<organism evidence="6 7">
    <name type="scientific">Tumebacillus lacus</name>
    <dbReference type="NCBI Taxonomy" id="2995335"/>
    <lineage>
        <taxon>Bacteria</taxon>
        <taxon>Bacillati</taxon>
        <taxon>Bacillota</taxon>
        <taxon>Bacilli</taxon>
        <taxon>Bacillales</taxon>
        <taxon>Alicyclobacillaceae</taxon>
        <taxon>Tumebacillus</taxon>
    </lineage>
</organism>
<dbReference type="Gene3D" id="3.20.20.140">
    <property type="entry name" value="Metal-dependent hydrolases"/>
    <property type="match status" value="1"/>
</dbReference>
<dbReference type="InterPro" id="IPR016667">
    <property type="entry name" value="Caps_polysacc_synth_CpsB/CapC"/>
</dbReference>
<dbReference type="PANTHER" id="PTHR39181:SF1">
    <property type="entry name" value="TYROSINE-PROTEIN PHOSPHATASE YWQE"/>
    <property type="match status" value="1"/>
</dbReference>
<evidence type="ECO:0000313" key="7">
    <source>
        <dbReference type="Proteomes" id="UP001208017"/>
    </source>
</evidence>
<evidence type="ECO:0000256" key="2">
    <source>
        <dbReference type="ARBA" id="ARBA00022801"/>
    </source>
</evidence>
<keyword evidence="3 5" id="KW-0904">Protein phosphatase</keyword>
<dbReference type="EMBL" id="JAPMLT010000003">
    <property type="protein sequence ID" value="MCX7570130.1"/>
    <property type="molecule type" value="Genomic_DNA"/>
</dbReference>
<comment type="caution">
    <text evidence="6">The sequence shown here is derived from an EMBL/GenBank/DDBJ whole genome shotgun (WGS) entry which is preliminary data.</text>
</comment>
<protein>
    <recommendedName>
        <fullName evidence="5">Tyrosine-protein phosphatase</fullName>
        <ecNumber evidence="5">3.1.3.48</ecNumber>
    </recommendedName>
</protein>
<accession>A0ABT3X3H2</accession>
<dbReference type="InterPro" id="IPR016195">
    <property type="entry name" value="Pol/histidinol_Pase-like"/>
</dbReference>
<evidence type="ECO:0000256" key="3">
    <source>
        <dbReference type="ARBA" id="ARBA00022912"/>
    </source>
</evidence>
<dbReference type="PANTHER" id="PTHR39181">
    <property type="entry name" value="TYROSINE-PROTEIN PHOSPHATASE YWQE"/>
    <property type="match status" value="1"/>
</dbReference>